<name>A0A0C3A9I5_9AGAM</name>
<evidence type="ECO:0000313" key="2">
    <source>
        <dbReference type="Proteomes" id="UP000053989"/>
    </source>
</evidence>
<sequence length="53" mass="5759">MKLMTAGYLTLRLTGPPKNTSASGLSRCPEYGPMQIGAAILSEEEKLKHKLEP</sequence>
<keyword evidence="2" id="KW-1185">Reference proteome</keyword>
<dbReference type="EMBL" id="KN822051">
    <property type="protein sequence ID" value="KIM61547.1"/>
    <property type="molecule type" value="Genomic_DNA"/>
</dbReference>
<dbReference type="AlphaFoldDB" id="A0A0C3A9I5"/>
<reference evidence="1 2" key="1">
    <citation type="submission" date="2014-04" db="EMBL/GenBank/DDBJ databases">
        <authorList>
            <consortium name="DOE Joint Genome Institute"/>
            <person name="Kuo A."/>
            <person name="Kohler A."/>
            <person name="Nagy L.G."/>
            <person name="Floudas D."/>
            <person name="Copeland A."/>
            <person name="Barry K.W."/>
            <person name="Cichocki N."/>
            <person name="Veneault-Fourrey C."/>
            <person name="LaButti K."/>
            <person name="Lindquist E.A."/>
            <person name="Lipzen A."/>
            <person name="Lundell T."/>
            <person name="Morin E."/>
            <person name="Murat C."/>
            <person name="Sun H."/>
            <person name="Tunlid A."/>
            <person name="Henrissat B."/>
            <person name="Grigoriev I.V."/>
            <person name="Hibbett D.S."/>
            <person name="Martin F."/>
            <person name="Nordberg H.P."/>
            <person name="Cantor M.N."/>
            <person name="Hua S.X."/>
        </authorList>
    </citation>
    <scope>NUCLEOTIDE SEQUENCE [LARGE SCALE GENOMIC DNA]</scope>
    <source>
        <strain evidence="1 2">Foug A</strain>
    </source>
</reference>
<reference evidence="2" key="2">
    <citation type="submission" date="2015-01" db="EMBL/GenBank/DDBJ databases">
        <title>Evolutionary Origins and Diversification of the Mycorrhizal Mutualists.</title>
        <authorList>
            <consortium name="DOE Joint Genome Institute"/>
            <consortium name="Mycorrhizal Genomics Consortium"/>
            <person name="Kohler A."/>
            <person name="Kuo A."/>
            <person name="Nagy L.G."/>
            <person name="Floudas D."/>
            <person name="Copeland A."/>
            <person name="Barry K.W."/>
            <person name="Cichocki N."/>
            <person name="Veneault-Fourrey C."/>
            <person name="LaButti K."/>
            <person name="Lindquist E.A."/>
            <person name="Lipzen A."/>
            <person name="Lundell T."/>
            <person name="Morin E."/>
            <person name="Murat C."/>
            <person name="Riley R."/>
            <person name="Ohm R."/>
            <person name="Sun H."/>
            <person name="Tunlid A."/>
            <person name="Henrissat B."/>
            <person name="Grigoriev I.V."/>
            <person name="Hibbett D.S."/>
            <person name="Martin F."/>
        </authorList>
    </citation>
    <scope>NUCLEOTIDE SEQUENCE [LARGE SCALE GENOMIC DNA]</scope>
    <source>
        <strain evidence="2">Foug A</strain>
    </source>
</reference>
<accession>A0A0C3A9I5</accession>
<dbReference type="HOGENOM" id="CLU_3070050_0_0_1"/>
<evidence type="ECO:0000313" key="1">
    <source>
        <dbReference type="EMBL" id="KIM61547.1"/>
    </source>
</evidence>
<proteinExistence type="predicted"/>
<dbReference type="Proteomes" id="UP000053989">
    <property type="component" value="Unassembled WGS sequence"/>
</dbReference>
<gene>
    <name evidence="1" type="ORF">SCLCIDRAFT_1216026</name>
</gene>
<organism evidence="1 2">
    <name type="scientific">Scleroderma citrinum Foug A</name>
    <dbReference type="NCBI Taxonomy" id="1036808"/>
    <lineage>
        <taxon>Eukaryota</taxon>
        <taxon>Fungi</taxon>
        <taxon>Dikarya</taxon>
        <taxon>Basidiomycota</taxon>
        <taxon>Agaricomycotina</taxon>
        <taxon>Agaricomycetes</taxon>
        <taxon>Agaricomycetidae</taxon>
        <taxon>Boletales</taxon>
        <taxon>Sclerodermatineae</taxon>
        <taxon>Sclerodermataceae</taxon>
        <taxon>Scleroderma</taxon>
    </lineage>
</organism>
<dbReference type="InParanoid" id="A0A0C3A9I5"/>
<protein>
    <submittedName>
        <fullName evidence="1">Uncharacterized protein</fullName>
    </submittedName>
</protein>